<dbReference type="Proteomes" id="UP000606044">
    <property type="component" value="Unassembled WGS sequence"/>
</dbReference>
<name>A0A917FC09_9HYPH</name>
<reference evidence="1" key="1">
    <citation type="journal article" date="2014" name="Int. J. Syst. Evol. Microbiol.">
        <title>Complete genome sequence of Corynebacterium casei LMG S-19264T (=DSM 44701T), isolated from a smear-ripened cheese.</title>
        <authorList>
            <consortium name="US DOE Joint Genome Institute (JGI-PGF)"/>
            <person name="Walter F."/>
            <person name="Albersmeier A."/>
            <person name="Kalinowski J."/>
            <person name="Ruckert C."/>
        </authorList>
    </citation>
    <scope>NUCLEOTIDE SEQUENCE</scope>
    <source>
        <strain evidence="1">CCM 7897</strain>
    </source>
</reference>
<reference evidence="1" key="2">
    <citation type="submission" date="2020-09" db="EMBL/GenBank/DDBJ databases">
        <authorList>
            <person name="Sun Q."/>
            <person name="Sedlacek I."/>
        </authorList>
    </citation>
    <scope>NUCLEOTIDE SEQUENCE</scope>
    <source>
        <strain evidence="1">CCM 7897</strain>
    </source>
</reference>
<organism evidence="1 2">
    <name type="scientific">Azorhizobium oxalatiphilum</name>
    <dbReference type="NCBI Taxonomy" id="980631"/>
    <lineage>
        <taxon>Bacteria</taxon>
        <taxon>Pseudomonadati</taxon>
        <taxon>Pseudomonadota</taxon>
        <taxon>Alphaproteobacteria</taxon>
        <taxon>Hyphomicrobiales</taxon>
        <taxon>Xanthobacteraceae</taxon>
        <taxon>Azorhizobium</taxon>
    </lineage>
</organism>
<dbReference type="EMBL" id="BMCT01000002">
    <property type="protein sequence ID" value="GGF60805.1"/>
    <property type="molecule type" value="Genomic_DNA"/>
</dbReference>
<protein>
    <submittedName>
        <fullName evidence="1">Uncharacterized protein</fullName>
    </submittedName>
</protein>
<sequence>MVSDTFWLAPPEQSLALLSRLLAAHDIPQLWAEAAPACEARTQLLEARLAAKLDAMGELGAQMRQDMRPGLLDRLRDLWHLLTGGMRSDDAADGGEADLFAFRMSLAETLPTGELPVSADALFAETGRLREAIGARITRERQAAPQQIRIPAAALAFMENPVWSADEEQLAEIATITAYWPPMAGKPALALAEQQQDAGLPVELRLLAHDAAGHAAFMAVIRQAGGAVQAQAA</sequence>
<comment type="caution">
    <text evidence="1">The sequence shown here is derived from an EMBL/GenBank/DDBJ whole genome shotgun (WGS) entry which is preliminary data.</text>
</comment>
<evidence type="ECO:0000313" key="1">
    <source>
        <dbReference type="EMBL" id="GGF60805.1"/>
    </source>
</evidence>
<gene>
    <name evidence="1" type="ORF">GCM10007301_20700</name>
</gene>
<keyword evidence="2" id="KW-1185">Reference proteome</keyword>
<accession>A0A917FC09</accession>
<evidence type="ECO:0000313" key="2">
    <source>
        <dbReference type="Proteomes" id="UP000606044"/>
    </source>
</evidence>
<proteinExistence type="predicted"/>
<dbReference type="AlphaFoldDB" id="A0A917FC09"/>